<evidence type="ECO:0000313" key="3">
    <source>
        <dbReference type="EMBL" id="RYN24080.1"/>
    </source>
</evidence>
<protein>
    <recommendedName>
        <fullName evidence="5">Major facilitator superfamily (MFS) profile domain-containing protein</fullName>
    </recommendedName>
</protein>
<sequence>MVVSCRTLAASIFVAAYSTALSSRLGTYIPSYIARAVTQAGLPASSIEPFIGAFSSHDDAALARIPGVTPAVLGAAGGAMQQAFADGVRVVFMIAAPFGAVACILCLFLPSFKDVMDRKIDAPLEHTKKHHGEKEMT</sequence>
<evidence type="ECO:0000313" key="4">
    <source>
        <dbReference type="Proteomes" id="UP000292402"/>
    </source>
</evidence>
<dbReference type="AlphaFoldDB" id="A0A4Q4LY74"/>
<gene>
    <name evidence="3" type="ORF">AA0114_g12801</name>
</gene>
<accession>A0A4Q4LY74</accession>
<dbReference type="Proteomes" id="UP000292402">
    <property type="component" value="Unassembled WGS sequence"/>
</dbReference>
<keyword evidence="2" id="KW-0812">Transmembrane</keyword>
<dbReference type="EMBL" id="PDXA01000103">
    <property type="protein sequence ID" value="RYN24080.1"/>
    <property type="molecule type" value="Genomic_DNA"/>
</dbReference>
<comment type="caution">
    <text evidence="3">The sequence shown here is derived from an EMBL/GenBank/DDBJ whole genome shotgun (WGS) entry which is preliminary data.</text>
</comment>
<dbReference type="GO" id="GO:0022857">
    <property type="term" value="F:transmembrane transporter activity"/>
    <property type="evidence" value="ECO:0007669"/>
    <property type="project" value="InterPro"/>
</dbReference>
<keyword evidence="2" id="KW-0472">Membrane</keyword>
<reference evidence="4" key="1">
    <citation type="journal article" date="2019" name="bioRxiv">
        <title>Genomics, evolutionary history and diagnostics of the Alternaria alternata species group including apple and Asian pear pathotypes.</title>
        <authorList>
            <person name="Armitage A.D."/>
            <person name="Cockerton H.M."/>
            <person name="Sreenivasaprasad S."/>
            <person name="Woodhall J.W."/>
            <person name="Lane C.R."/>
            <person name="Harrison R.J."/>
            <person name="Clarkson J.P."/>
        </authorList>
    </citation>
    <scope>NUCLEOTIDE SEQUENCE [LARGE SCALE GENOMIC DNA]</scope>
    <source>
        <strain evidence="4">FERA 1082</strain>
    </source>
</reference>
<organism evidence="3 4">
    <name type="scientific">Alternaria tenuissima</name>
    <dbReference type="NCBI Taxonomy" id="119927"/>
    <lineage>
        <taxon>Eukaryota</taxon>
        <taxon>Fungi</taxon>
        <taxon>Dikarya</taxon>
        <taxon>Ascomycota</taxon>
        <taxon>Pezizomycotina</taxon>
        <taxon>Dothideomycetes</taxon>
        <taxon>Pleosporomycetidae</taxon>
        <taxon>Pleosporales</taxon>
        <taxon>Pleosporineae</taxon>
        <taxon>Pleosporaceae</taxon>
        <taxon>Alternaria</taxon>
        <taxon>Alternaria sect. Alternaria</taxon>
        <taxon>Alternaria alternata complex</taxon>
    </lineage>
</organism>
<feature type="transmembrane region" description="Helical" evidence="2">
    <location>
        <begin position="90"/>
        <end position="109"/>
    </location>
</feature>
<dbReference type="InterPro" id="IPR010573">
    <property type="entry name" value="MFS_Str1/Tri12-like"/>
</dbReference>
<proteinExistence type="predicted"/>
<keyword evidence="1" id="KW-0813">Transport</keyword>
<name>A0A4Q4LY74_9PLEO</name>
<evidence type="ECO:0000256" key="1">
    <source>
        <dbReference type="ARBA" id="ARBA00022448"/>
    </source>
</evidence>
<keyword evidence="2" id="KW-1133">Transmembrane helix</keyword>
<dbReference type="Pfam" id="PF06609">
    <property type="entry name" value="TRI12"/>
    <property type="match status" value="1"/>
</dbReference>
<evidence type="ECO:0000256" key="2">
    <source>
        <dbReference type="SAM" id="Phobius"/>
    </source>
</evidence>
<evidence type="ECO:0008006" key="5">
    <source>
        <dbReference type="Google" id="ProtNLM"/>
    </source>
</evidence>